<feature type="domain" description="Transglycosylase SLT" evidence="2">
    <location>
        <begin position="502"/>
        <end position="609"/>
    </location>
</feature>
<evidence type="ECO:0000313" key="3">
    <source>
        <dbReference type="EMBL" id="OIQ93145.1"/>
    </source>
</evidence>
<keyword evidence="1" id="KW-0732">Signal</keyword>
<dbReference type="EC" id="4.2.2.-" evidence="3"/>
<dbReference type="Gene3D" id="1.25.20.10">
    <property type="entry name" value="Bacterial muramidases"/>
    <property type="match status" value="1"/>
</dbReference>
<dbReference type="PANTHER" id="PTHR37423:SF2">
    <property type="entry name" value="MEMBRANE-BOUND LYTIC MUREIN TRANSGLYCOSYLASE C"/>
    <property type="match status" value="1"/>
</dbReference>
<evidence type="ECO:0000259" key="2">
    <source>
        <dbReference type="Pfam" id="PF01464"/>
    </source>
</evidence>
<dbReference type="GO" id="GO:0004553">
    <property type="term" value="F:hydrolase activity, hydrolyzing O-glycosyl compounds"/>
    <property type="evidence" value="ECO:0007669"/>
    <property type="project" value="InterPro"/>
</dbReference>
<dbReference type="PANTHER" id="PTHR37423">
    <property type="entry name" value="SOLUBLE LYTIC MUREIN TRANSGLYCOSYLASE-RELATED"/>
    <property type="match status" value="1"/>
</dbReference>
<dbReference type="Gene3D" id="1.10.530.10">
    <property type="match status" value="1"/>
</dbReference>
<dbReference type="InterPro" id="IPR008939">
    <property type="entry name" value="Lytic_TGlycosylase_superhlx_U"/>
</dbReference>
<gene>
    <name evidence="3" type="primary">slt_11</name>
    <name evidence="3" type="ORF">GALL_249550</name>
</gene>
<sequence>MTVASLLRWTGIPVVAVLLCGPAPARADLLSPRDQAVYHLAFEAAHQERFDLARAEARKGSSPLMGKVLDWMEYMSPQSGATFAEITAFIRANPGWPDIPVLMRRAEEAISVATPDQAVLAWFDRDPPVTVAGAMAYGKALLASGQKAKAAPLLRRLWIQGNFGAQQESAFLTSFGPLLTAHDQIARLDRLLWEHQDEAAEKQLERVPAAIRLEGLARLALARESSGAEQALARVPAALRDDPGLIFERMRYLRAHDDDDQAIALLKNPASRRIHPELWWTERAIMARKQLGLGHITLAYDLARDHGQTSGRGYADAEWLAGWIALRFLNDSQTALNHFAQIYDRVTTPRSRARAAYWAGRSAEALKRRQDAVRWYAAAAQNVTTFYGQLAASRISRDQLWPMPADPLPTAQDITVFEGQDLVRISRMLGEIGESELIRPFMLHMNDLARTPGERALAANLATSLGRADIAVAVAKRSEHEGVPLIASGYPIPAFSGGGEPEKALVLGLIRQESAFHYEAVSPVGARGLMQLMPATASRVAHGLGLRYRHLDTLTAALTANPDLNVRLGSAYLGSLLSTFNGSYILSIAAYNAGPTRVKRWVREMGDPRTSDIDPVDWIESIPYSETRNYVQRVLEGTEIYRRRLGATGMALSLAGDLKR</sequence>
<evidence type="ECO:0000256" key="1">
    <source>
        <dbReference type="ARBA" id="ARBA00022729"/>
    </source>
</evidence>
<dbReference type="InterPro" id="IPR023346">
    <property type="entry name" value="Lysozyme-like_dom_sf"/>
</dbReference>
<dbReference type="SUPFAM" id="SSF53955">
    <property type="entry name" value="Lysozyme-like"/>
    <property type="match status" value="1"/>
</dbReference>
<dbReference type="Pfam" id="PF01464">
    <property type="entry name" value="SLT"/>
    <property type="match status" value="1"/>
</dbReference>
<dbReference type="CDD" id="cd13401">
    <property type="entry name" value="Slt70-like"/>
    <property type="match status" value="1"/>
</dbReference>
<protein>
    <submittedName>
        <fullName evidence="3">Soluble lytic murein transglycosylase</fullName>
        <ecNumber evidence="3">4.2.2.-</ecNumber>
    </submittedName>
</protein>
<dbReference type="SUPFAM" id="SSF48435">
    <property type="entry name" value="Bacterial muramidases"/>
    <property type="match status" value="1"/>
</dbReference>
<dbReference type="GO" id="GO:0042597">
    <property type="term" value="C:periplasmic space"/>
    <property type="evidence" value="ECO:0007669"/>
    <property type="project" value="InterPro"/>
</dbReference>
<comment type="caution">
    <text evidence="3">The sequence shown here is derived from an EMBL/GenBank/DDBJ whole genome shotgun (WGS) entry which is preliminary data.</text>
</comment>
<dbReference type="GO" id="GO:0016829">
    <property type="term" value="F:lyase activity"/>
    <property type="evidence" value="ECO:0007669"/>
    <property type="project" value="UniProtKB-KW"/>
</dbReference>
<reference evidence="3" key="1">
    <citation type="submission" date="2016-10" db="EMBL/GenBank/DDBJ databases">
        <title>Sequence of Gallionella enrichment culture.</title>
        <authorList>
            <person name="Poehlein A."/>
            <person name="Muehling M."/>
            <person name="Daniel R."/>
        </authorList>
    </citation>
    <scope>NUCLEOTIDE SEQUENCE</scope>
</reference>
<organism evidence="3">
    <name type="scientific">mine drainage metagenome</name>
    <dbReference type="NCBI Taxonomy" id="410659"/>
    <lineage>
        <taxon>unclassified sequences</taxon>
        <taxon>metagenomes</taxon>
        <taxon>ecological metagenomes</taxon>
    </lineage>
</organism>
<dbReference type="AlphaFoldDB" id="A0A1J5RBG9"/>
<dbReference type="InterPro" id="IPR008258">
    <property type="entry name" value="Transglycosylase_SLT_dom_1"/>
</dbReference>
<dbReference type="EMBL" id="MLJW01000214">
    <property type="protein sequence ID" value="OIQ93145.1"/>
    <property type="molecule type" value="Genomic_DNA"/>
</dbReference>
<proteinExistence type="predicted"/>
<name>A0A1J5RBG9_9ZZZZ</name>
<keyword evidence="3" id="KW-0456">Lyase</keyword>
<accession>A0A1J5RBG9</accession>